<dbReference type="Gene3D" id="2.40.50.100">
    <property type="match status" value="1"/>
</dbReference>
<organism evidence="1 2">
    <name type="scientific">Flavobacterium ranwuense</name>
    <dbReference type="NCBI Taxonomy" id="2541725"/>
    <lineage>
        <taxon>Bacteria</taxon>
        <taxon>Pseudomonadati</taxon>
        <taxon>Bacteroidota</taxon>
        <taxon>Flavobacteriia</taxon>
        <taxon>Flavobacteriales</taxon>
        <taxon>Flavobacteriaceae</taxon>
        <taxon>Flavobacterium</taxon>
    </lineage>
</organism>
<comment type="caution">
    <text evidence="1">The sequence shown here is derived from an EMBL/GenBank/DDBJ whole genome shotgun (WGS) entry which is preliminary data.</text>
</comment>
<gene>
    <name evidence="1" type="ORF">E0I61_05675</name>
</gene>
<evidence type="ECO:0000313" key="1">
    <source>
        <dbReference type="EMBL" id="TDE30483.1"/>
    </source>
</evidence>
<dbReference type="EMBL" id="SMLH01000002">
    <property type="protein sequence ID" value="TDE30483.1"/>
    <property type="molecule type" value="Genomic_DNA"/>
</dbReference>
<accession>A0ABY2DUB1</accession>
<dbReference type="RefSeq" id="WP_132070008.1">
    <property type="nucleotide sequence ID" value="NZ_SMLH01000002.1"/>
</dbReference>
<dbReference type="Proteomes" id="UP000294685">
    <property type="component" value="Unassembled WGS sequence"/>
</dbReference>
<proteinExistence type="predicted"/>
<sequence>MKLIIGVLMTNSMKKPILFFILIALFFISCKNNNESEKAIDASVPVTLTSIDTNSVESYIDLNATAAYLVKNVIKANATGYLNSVNVASSDYVSNGAVLFSIKTREAKVLGNTINKIDPSLNFGGAIKVRANTNGFVTSVNVQQGDYVQDGDALVTINDTNSFAIVLSLPYEFKKYVSISEELTVILPDSTLVKAKVQNYMPTVDATSQTQSVILKVIGKHDIPENLIVKVRINKSSNSKTVSLPKAAVLSNETETDFWIMKMINNNTAIKIPIKKGVETQDKVEILSPILTPEDKILLSGNYGVADTIKVKVIKAD</sequence>
<name>A0ABY2DUB1_9FLAO</name>
<keyword evidence="2" id="KW-1185">Reference proteome</keyword>
<dbReference type="PANTHER" id="PTHR30469">
    <property type="entry name" value="MULTIDRUG RESISTANCE PROTEIN MDTA"/>
    <property type="match status" value="1"/>
</dbReference>
<reference evidence="1 2" key="1">
    <citation type="submission" date="2019-03" db="EMBL/GenBank/DDBJ databases">
        <title>Novel species of Flavobacterium.</title>
        <authorList>
            <person name="Liu Q."/>
            <person name="Xin Y.-H."/>
        </authorList>
    </citation>
    <scope>NUCLEOTIDE SEQUENCE [LARGE SCALE GENOMIC DNA]</scope>
    <source>
        <strain evidence="1 2">LB2P22</strain>
    </source>
</reference>
<dbReference type="PROSITE" id="PS51257">
    <property type="entry name" value="PROKAR_LIPOPROTEIN"/>
    <property type="match status" value="1"/>
</dbReference>
<dbReference type="Gene3D" id="2.40.420.20">
    <property type="match status" value="1"/>
</dbReference>
<evidence type="ECO:0000313" key="2">
    <source>
        <dbReference type="Proteomes" id="UP000294685"/>
    </source>
</evidence>
<protein>
    <submittedName>
        <fullName evidence="1">HlyD family efflux transporter periplasmic adaptor subunit</fullName>
    </submittedName>
</protein>